<organism evidence="2 3">
    <name type="scientific">Mesobacillus foraminis</name>
    <dbReference type="NCBI Taxonomy" id="279826"/>
    <lineage>
        <taxon>Bacteria</taxon>
        <taxon>Bacillati</taxon>
        <taxon>Bacillota</taxon>
        <taxon>Bacilli</taxon>
        <taxon>Bacillales</taxon>
        <taxon>Bacillaceae</taxon>
        <taxon>Mesobacillus</taxon>
    </lineage>
</organism>
<dbReference type="AlphaFoldDB" id="A0A4R2BEU9"/>
<reference evidence="2 3" key="1">
    <citation type="journal article" date="2015" name="Stand. Genomic Sci.">
        <title>Genomic Encyclopedia of Bacterial and Archaeal Type Strains, Phase III: the genomes of soil and plant-associated and newly described type strains.</title>
        <authorList>
            <person name="Whitman W.B."/>
            <person name="Woyke T."/>
            <person name="Klenk H.P."/>
            <person name="Zhou Y."/>
            <person name="Lilburn T.G."/>
            <person name="Beck B.J."/>
            <person name="De Vos P."/>
            <person name="Vandamme P."/>
            <person name="Eisen J.A."/>
            <person name="Garrity G."/>
            <person name="Hugenholtz P."/>
            <person name="Kyrpides N.C."/>
        </authorList>
    </citation>
    <scope>NUCLEOTIDE SEQUENCE [LARGE SCALE GENOMIC DNA]</scope>
    <source>
        <strain evidence="2 3">CV53</strain>
    </source>
</reference>
<evidence type="ECO:0000256" key="1">
    <source>
        <dbReference type="SAM" id="Coils"/>
    </source>
</evidence>
<proteinExistence type="predicted"/>
<evidence type="ECO:0000313" key="2">
    <source>
        <dbReference type="EMBL" id="TCN24384.1"/>
    </source>
</evidence>
<gene>
    <name evidence="2" type="ORF">EV146_10778</name>
</gene>
<dbReference type="Proteomes" id="UP000295689">
    <property type="component" value="Unassembled WGS sequence"/>
</dbReference>
<protein>
    <recommendedName>
        <fullName evidence="4">Nuclease-like protein</fullName>
    </recommendedName>
</protein>
<feature type="coiled-coil region" evidence="1">
    <location>
        <begin position="62"/>
        <end position="96"/>
    </location>
</feature>
<dbReference type="PIRSF" id="PIRSF012560">
    <property type="entry name" value="Pullulanase"/>
    <property type="match status" value="1"/>
</dbReference>
<keyword evidence="3" id="KW-1185">Reference proteome</keyword>
<comment type="caution">
    <text evidence="2">The sequence shown here is derived from an EMBL/GenBank/DDBJ whole genome shotgun (WGS) entry which is preliminary data.</text>
</comment>
<dbReference type="InterPro" id="IPR012397">
    <property type="entry name" value="Pullulanase"/>
</dbReference>
<accession>A0A4R2BEU9</accession>
<evidence type="ECO:0008006" key="4">
    <source>
        <dbReference type="Google" id="ProtNLM"/>
    </source>
</evidence>
<keyword evidence="1" id="KW-0175">Coiled coil</keyword>
<name>A0A4R2BEU9_9BACI</name>
<dbReference type="RefSeq" id="WP_132007092.1">
    <property type="nucleotide sequence ID" value="NZ_JABUHM010000005.1"/>
</dbReference>
<sequence>MAQLIKLHDYVSRYQQDIFVYPSRYVRLKQKQWQGLKMAWENEPPSGNENILSGMNQAGKKKQDFLQKMKKVFIKRKELEQEMEDLGKKESEDEELEVSEIPSNIQTEIELKQYYLDRLLPFQLKWASSTLMERSFPDQSFFRDGNLRYFLQRFPDTFLVMYKPVFLLRNAPVEGESILITPTAAWCITFLEDETDAVYIGSKEHFWNKKTGNQEVKLLNPLLALDRTEKIVQHLFNDLDIDMPVFKAILSRNGYIDYSFPPYGIQFIDKRNYPEWFQSMRSLSSPLKHVQLKGAQALLAHCLTTSVRRAEWRTDG</sequence>
<dbReference type="EMBL" id="SLVV01000007">
    <property type="protein sequence ID" value="TCN24384.1"/>
    <property type="molecule type" value="Genomic_DNA"/>
</dbReference>
<evidence type="ECO:0000313" key="3">
    <source>
        <dbReference type="Proteomes" id="UP000295689"/>
    </source>
</evidence>